<keyword evidence="4 5" id="KW-0732">Signal</keyword>
<dbReference type="PANTHER" id="PTHR21700">
    <property type="entry name" value="TRANSTHYRETIN-LIKE FAMILY PROTEIN-RELATED"/>
    <property type="match status" value="1"/>
</dbReference>
<sequence length="134" mass="14500">MLFVGVALLGLFGACMADSVAVEGVLTCDGRPASGVLVKLYEKDTLLDDKLASGKSDSQGRFRLQGSQSEFGGIKTKFNVYHKCGTLPFTRRFIPTCTFKASFDIPSRYVAGGNSPRETYNAQTLELLSSHQGH</sequence>
<organism evidence="6 7">
    <name type="scientific">Mesorhabditis belari</name>
    <dbReference type="NCBI Taxonomy" id="2138241"/>
    <lineage>
        <taxon>Eukaryota</taxon>
        <taxon>Metazoa</taxon>
        <taxon>Ecdysozoa</taxon>
        <taxon>Nematoda</taxon>
        <taxon>Chromadorea</taxon>
        <taxon>Rhabditida</taxon>
        <taxon>Rhabditina</taxon>
        <taxon>Rhabditomorpha</taxon>
        <taxon>Rhabditoidea</taxon>
        <taxon>Rhabditidae</taxon>
        <taxon>Mesorhabditinae</taxon>
        <taxon>Mesorhabditis</taxon>
    </lineage>
</organism>
<dbReference type="AlphaFoldDB" id="A0AAF3E8Q2"/>
<evidence type="ECO:0000256" key="1">
    <source>
        <dbReference type="ARBA" id="ARBA00004613"/>
    </source>
</evidence>
<evidence type="ECO:0000256" key="2">
    <source>
        <dbReference type="ARBA" id="ARBA00010112"/>
    </source>
</evidence>
<feature type="chain" id="PRO_5041994113" description="Transthyretin-like family protein" evidence="5">
    <location>
        <begin position="18"/>
        <end position="134"/>
    </location>
</feature>
<dbReference type="GO" id="GO:0005576">
    <property type="term" value="C:extracellular region"/>
    <property type="evidence" value="ECO:0007669"/>
    <property type="project" value="UniProtKB-SubCell"/>
</dbReference>
<dbReference type="PANTHER" id="PTHR21700:SF3">
    <property type="entry name" value="TRANSTHYRETIN-LIKE PROTEIN 5"/>
    <property type="match status" value="1"/>
</dbReference>
<proteinExistence type="inferred from homology"/>
<keyword evidence="6" id="KW-1185">Reference proteome</keyword>
<keyword evidence="3" id="KW-0964">Secreted</keyword>
<dbReference type="GO" id="GO:0009986">
    <property type="term" value="C:cell surface"/>
    <property type="evidence" value="ECO:0007669"/>
    <property type="project" value="InterPro"/>
</dbReference>
<feature type="signal peptide" evidence="5">
    <location>
        <begin position="1"/>
        <end position="17"/>
    </location>
</feature>
<dbReference type="WBParaSite" id="MBELARI_LOCUS10288">
    <property type="protein sequence ID" value="MBELARI_LOCUS10288"/>
    <property type="gene ID" value="MBELARI_LOCUS10288"/>
</dbReference>
<evidence type="ECO:0000256" key="4">
    <source>
        <dbReference type="ARBA" id="ARBA00022729"/>
    </source>
</evidence>
<evidence type="ECO:0000256" key="5">
    <source>
        <dbReference type="SAM" id="SignalP"/>
    </source>
</evidence>
<comment type="similarity">
    <text evidence="2">Belongs to the nematode transthyretin-like family.</text>
</comment>
<dbReference type="InterPro" id="IPR038479">
    <property type="entry name" value="Transthyretin-like_sf"/>
</dbReference>
<comment type="subcellular location">
    <subcellularLocation>
        <location evidence="1">Secreted</location>
    </subcellularLocation>
</comment>
<reference evidence="7" key="1">
    <citation type="submission" date="2024-02" db="UniProtKB">
        <authorList>
            <consortium name="WormBaseParasite"/>
        </authorList>
    </citation>
    <scope>IDENTIFICATION</scope>
</reference>
<name>A0AAF3E8Q2_9BILA</name>
<accession>A0AAF3E8Q2</accession>
<protein>
    <recommendedName>
        <fullName evidence="8">Transthyretin-like family protein</fullName>
    </recommendedName>
</protein>
<evidence type="ECO:0008006" key="8">
    <source>
        <dbReference type="Google" id="ProtNLM"/>
    </source>
</evidence>
<dbReference type="Proteomes" id="UP000887575">
    <property type="component" value="Unassembled WGS sequence"/>
</dbReference>
<dbReference type="InterPro" id="IPR001534">
    <property type="entry name" value="Transthyretin-like"/>
</dbReference>
<evidence type="ECO:0000313" key="6">
    <source>
        <dbReference type="Proteomes" id="UP000887575"/>
    </source>
</evidence>
<dbReference type="Pfam" id="PF01060">
    <property type="entry name" value="TTR-52"/>
    <property type="match status" value="1"/>
</dbReference>
<dbReference type="Gene3D" id="2.60.40.3330">
    <property type="match status" value="1"/>
</dbReference>
<evidence type="ECO:0000313" key="7">
    <source>
        <dbReference type="WBParaSite" id="MBELARI_LOCUS10288"/>
    </source>
</evidence>
<evidence type="ECO:0000256" key="3">
    <source>
        <dbReference type="ARBA" id="ARBA00022525"/>
    </source>
</evidence>